<keyword evidence="4" id="KW-1185">Reference proteome</keyword>
<proteinExistence type="predicted"/>
<reference evidence="4" key="1">
    <citation type="journal article" date="2019" name="Int. J. Syst. Evol. Microbiol.">
        <title>The Global Catalogue of Microorganisms (GCM) 10K type strain sequencing project: providing services to taxonomists for standard genome sequencing and annotation.</title>
        <authorList>
            <consortium name="The Broad Institute Genomics Platform"/>
            <consortium name="The Broad Institute Genome Sequencing Center for Infectious Disease"/>
            <person name="Wu L."/>
            <person name="Ma J."/>
        </authorList>
    </citation>
    <scope>NUCLEOTIDE SEQUENCE [LARGE SCALE GENOMIC DNA]</scope>
    <source>
        <strain evidence="4">CGMCC 1.1927</strain>
    </source>
</reference>
<sequence length="243" mass="26024">MAGHREYQPTENIPENPMNPLIFILADLAAISILTFALYLRRHRRRDLVVSYLGMNVGVLAVATALSGSAAGLGLGLGLFGVLSIIRLRSTELAQHEVAYYFSALALGLIAGLGIEPLWLTGSLMALILLVMFVGDHPRVLPAHRHQTVVLDRAIAEDGELYARLEEVLHGKVHSATIQELDLVNDKTIVDVRYAYSPAAFAAAVTALPAPRHAEPARMEPASLQPSTGEPATARLTTPAGAA</sequence>
<dbReference type="EMBL" id="BMKU01000013">
    <property type="protein sequence ID" value="GGH07311.1"/>
    <property type="molecule type" value="Genomic_DNA"/>
</dbReference>
<evidence type="ECO:0000256" key="2">
    <source>
        <dbReference type="SAM" id="Phobius"/>
    </source>
</evidence>
<keyword evidence="2" id="KW-1133">Transmembrane helix</keyword>
<evidence type="ECO:0000256" key="1">
    <source>
        <dbReference type="SAM" id="MobiDB-lite"/>
    </source>
</evidence>
<feature type="transmembrane region" description="Helical" evidence="2">
    <location>
        <begin position="20"/>
        <end position="41"/>
    </location>
</feature>
<evidence type="ECO:0008006" key="5">
    <source>
        <dbReference type="Google" id="ProtNLM"/>
    </source>
</evidence>
<comment type="caution">
    <text evidence="3">The sequence shown here is derived from an EMBL/GenBank/DDBJ whole genome shotgun (WGS) entry which is preliminary data.</text>
</comment>
<accession>A0ABQ1XZP9</accession>
<name>A0ABQ1XZP9_9MICC</name>
<evidence type="ECO:0000313" key="4">
    <source>
        <dbReference type="Proteomes" id="UP000596938"/>
    </source>
</evidence>
<keyword evidence="2" id="KW-0812">Transmembrane</keyword>
<feature type="transmembrane region" description="Helical" evidence="2">
    <location>
        <begin position="53"/>
        <end position="86"/>
    </location>
</feature>
<feature type="region of interest" description="Disordered" evidence="1">
    <location>
        <begin position="212"/>
        <end position="243"/>
    </location>
</feature>
<dbReference type="Pfam" id="PF16316">
    <property type="entry name" value="DUF4956"/>
    <property type="match status" value="1"/>
</dbReference>
<dbReference type="Proteomes" id="UP000596938">
    <property type="component" value="Unassembled WGS sequence"/>
</dbReference>
<gene>
    <name evidence="3" type="ORF">GCM10011577_34680</name>
</gene>
<keyword evidence="2" id="KW-0472">Membrane</keyword>
<feature type="transmembrane region" description="Helical" evidence="2">
    <location>
        <begin position="98"/>
        <end position="131"/>
    </location>
</feature>
<evidence type="ECO:0000313" key="3">
    <source>
        <dbReference type="EMBL" id="GGH07311.1"/>
    </source>
</evidence>
<dbReference type="InterPro" id="IPR032531">
    <property type="entry name" value="DUF4956"/>
</dbReference>
<organism evidence="3 4">
    <name type="scientific">Pseudarthrobacter polychromogenes</name>
    <dbReference type="NCBI Taxonomy" id="1676"/>
    <lineage>
        <taxon>Bacteria</taxon>
        <taxon>Bacillati</taxon>
        <taxon>Actinomycetota</taxon>
        <taxon>Actinomycetes</taxon>
        <taxon>Micrococcales</taxon>
        <taxon>Micrococcaceae</taxon>
        <taxon>Pseudarthrobacter</taxon>
    </lineage>
</organism>
<protein>
    <recommendedName>
        <fullName evidence="5">DUF4956 domain-containing protein</fullName>
    </recommendedName>
</protein>